<protein>
    <recommendedName>
        <fullName evidence="8">Nucleolar protein 12</fullName>
    </recommendedName>
</protein>
<evidence type="ECO:0000313" key="6">
    <source>
        <dbReference type="EMBL" id="KAK5173488.1"/>
    </source>
</evidence>
<dbReference type="GeneID" id="89923516"/>
<evidence type="ECO:0008006" key="8">
    <source>
        <dbReference type="Google" id="ProtNLM"/>
    </source>
</evidence>
<dbReference type="RefSeq" id="XP_064662183.1">
    <property type="nucleotide sequence ID" value="XM_064799428.1"/>
</dbReference>
<keyword evidence="7" id="KW-1185">Reference proteome</keyword>
<keyword evidence="3" id="KW-0175">Coiled coil</keyword>
<evidence type="ECO:0000256" key="2">
    <source>
        <dbReference type="ARBA" id="ARBA00007175"/>
    </source>
</evidence>
<keyword evidence="4" id="KW-0539">Nucleus</keyword>
<feature type="region of interest" description="Disordered" evidence="5">
    <location>
        <begin position="33"/>
        <end position="213"/>
    </location>
</feature>
<dbReference type="EMBL" id="JAVRRT010000003">
    <property type="protein sequence ID" value="KAK5173488.1"/>
    <property type="molecule type" value="Genomic_DNA"/>
</dbReference>
<feature type="compositionally biased region" description="Acidic residues" evidence="5">
    <location>
        <begin position="87"/>
        <end position="105"/>
    </location>
</feature>
<sequence length="213" mass="24544">MAPPAKRRKTAKVESLTFDPAARQEYLTGFHKRKLQRKENARELAVKREKEERVRERRQLREQRKEDLEKHVAQVNAELRKQNADLSDSDAGEEVEVEGAEDDWAGDERPAPAVVDDAEEEFVDEDKYTTVTVEPMGEDGATVEDNGEGDKAVKKDYRNAEKKGTKKRPWSKDGKAAPKKKHKFRYESKAERQATRQKQKSKNHAAKQRRMGD</sequence>
<dbReference type="InterPro" id="IPR019186">
    <property type="entry name" value="Nucleolar_protein_12"/>
</dbReference>
<evidence type="ECO:0000256" key="5">
    <source>
        <dbReference type="SAM" id="MobiDB-lite"/>
    </source>
</evidence>
<gene>
    <name evidence="6" type="ORF">LTR77_002169</name>
</gene>
<dbReference type="PANTHER" id="PTHR14577">
    <property type="entry name" value="NUCLEOLAR PROTEIN 12"/>
    <property type="match status" value="1"/>
</dbReference>
<feature type="compositionally biased region" description="Basic and acidic residues" evidence="5">
    <location>
        <begin position="148"/>
        <end position="163"/>
    </location>
</feature>
<evidence type="ECO:0000256" key="4">
    <source>
        <dbReference type="ARBA" id="ARBA00023242"/>
    </source>
</evidence>
<dbReference type="GO" id="GO:0005730">
    <property type="term" value="C:nucleolus"/>
    <property type="evidence" value="ECO:0007669"/>
    <property type="project" value="UniProtKB-SubCell"/>
</dbReference>
<reference evidence="6 7" key="1">
    <citation type="submission" date="2023-08" db="EMBL/GenBank/DDBJ databases">
        <title>Black Yeasts Isolated from many extreme environments.</title>
        <authorList>
            <person name="Coleine C."/>
            <person name="Stajich J.E."/>
            <person name="Selbmann L."/>
        </authorList>
    </citation>
    <scope>NUCLEOTIDE SEQUENCE [LARGE SCALE GENOMIC DNA]</scope>
    <source>
        <strain evidence="6 7">CCFEE 5935</strain>
    </source>
</reference>
<dbReference type="GO" id="GO:0019843">
    <property type="term" value="F:rRNA binding"/>
    <property type="evidence" value="ECO:0007669"/>
    <property type="project" value="TreeGrafter"/>
</dbReference>
<dbReference type="AlphaFoldDB" id="A0AAV9PL93"/>
<accession>A0AAV9PL93</accession>
<proteinExistence type="inferred from homology"/>
<dbReference type="Proteomes" id="UP001337655">
    <property type="component" value="Unassembled WGS sequence"/>
</dbReference>
<evidence type="ECO:0000313" key="7">
    <source>
        <dbReference type="Proteomes" id="UP001337655"/>
    </source>
</evidence>
<comment type="caution">
    <text evidence="6">The sequence shown here is derived from an EMBL/GenBank/DDBJ whole genome shotgun (WGS) entry which is preliminary data.</text>
</comment>
<evidence type="ECO:0000256" key="3">
    <source>
        <dbReference type="ARBA" id="ARBA00023054"/>
    </source>
</evidence>
<comment type="similarity">
    <text evidence="2">Belongs to the RRP17 family.</text>
</comment>
<name>A0AAV9PL93_9PEZI</name>
<feature type="compositionally biased region" description="Basic and acidic residues" evidence="5">
    <location>
        <begin position="185"/>
        <end position="194"/>
    </location>
</feature>
<feature type="compositionally biased region" description="Basic and acidic residues" evidence="5">
    <location>
        <begin position="37"/>
        <end position="83"/>
    </location>
</feature>
<comment type="subcellular location">
    <subcellularLocation>
        <location evidence="1">Nucleus</location>
        <location evidence="1">Nucleolus</location>
    </subcellularLocation>
</comment>
<dbReference type="PANTHER" id="PTHR14577:SF0">
    <property type="entry name" value="NUCLEOLAR PROTEIN 12"/>
    <property type="match status" value="1"/>
</dbReference>
<dbReference type="Pfam" id="PF09805">
    <property type="entry name" value="Nop25"/>
    <property type="match status" value="1"/>
</dbReference>
<feature type="compositionally biased region" description="Basic residues" evidence="5">
    <location>
        <begin position="195"/>
        <end position="213"/>
    </location>
</feature>
<organism evidence="6 7">
    <name type="scientific">Saxophila tyrrhenica</name>
    <dbReference type="NCBI Taxonomy" id="1690608"/>
    <lineage>
        <taxon>Eukaryota</taxon>
        <taxon>Fungi</taxon>
        <taxon>Dikarya</taxon>
        <taxon>Ascomycota</taxon>
        <taxon>Pezizomycotina</taxon>
        <taxon>Dothideomycetes</taxon>
        <taxon>Dothideomycetidae</taxon>
        <taxon>Mycosphaerellales</taxon>
        <taxon>Extremaceae</taxon>
        <taxon>Saxophila</taxon>
    </lineage>
</organism>
<evidence type="ECO:0000256" key="1">
    <source>
        <dbReference type="ARBA" id="ARBA00004604"/>
    </source>
</evidence>